<dbReference type="SMART" id="SM00967">
    <property type="entry name" value="SpoU_sub_bind"/>
    <property type="match status" value="1"/>
</dbReference>
<dbReference type="GO" id="GO:0003723">
    <property type="term" value="F:RNA binding"/>
    <property type="evidence" value="ECO:0007669"/>
    <property type="project" value="InterPro"/>
</dbReference>
<protein>
    <recommendedName>
        <fullName evidence="4">RNA 2-O ribose methyltransferase substrate binding domain-containing protein</fullName>
    </recommendedName>
</protein>
<dbReference type="Pfam" id="PF00588">
    <property type="entry name" value="SpoU_methylase"/>
    <property type="match status" value="1"/>
</dbReference>
<keyword evidence="2" id="KW-0489">Methyltransferase</keyword>
<accession>A0A1F6CSK7</accession>
<evidence type="ECO:0000313" key="6">
    <source>
        <dbReference type="Proteomes" id="UP000178606"/>
    </source>
</evidence>
<name>A0A1F6CSK7_HANXR</name>
<gene>
    <name evidence="5" type="ORF">A3F84_19380</name>
</gene>
<dbReference type="AlphaFoldDB" id="A0A1F6CSK7"/>
<evidence type="ECO:0000256" key="2">
    <source>
        <dbReference type="ARBA" id="ARBA00022603"/>
    </source>
</evidence>
<dbReference type="PANTHER" id="PTHR43191:SF2">
    <property type="entry name" value="RRNA METHYLTRANSFERASE 3, MITOCHONDRIAL"/>
    <property type="match status" value="1"/>
</dbReference>
<dbReference type="Proteomes" id="UP000178606">
    <property type="component" value="Unassembled WGS sequence"/>
</dbReference>
<dbReference type="Gene3D" id="3.30.1330.30">
    <property type="match status" value="1"/>
</dbReference>
<evidence type="ECO:0000256" key="1">
    <source>
        <dbReference type="ARBA" id="ARBA00007228"/>
    </source>
</evidence>
<dbReference type="InterPro" id="IPR029064">
    <property type="entry name" value="Ribosomal_eL30-like_sf"/>
</dbReference>
<reference evidence="5 6" key="1">
    <citation type="journal article" date="2016" name="Nat. Commun.">
        <title>Thousands of microbial genomes shed light on interconnected biogeochemical processes in an aquifer system.</title>
        <authorList>
            <person name="Anantharaman K."/>
            <person name="Brown C.T."/>
            <person name="Hug L.A."/>
            <person name="Sharon I."/>
            <person name="Castelle C.J."/>
            <person name="Probst A.J."/>
            <person name="Thomas B.C."/>
            <person name="Singh A."/>
            <person name="Wilkins M.J."/>
            <person name="Karaoz U."/>
            <person name="Brodie E.L."/>
            <person name="Williams K.H."/>
            <person name="Hubbard S.S."/>
            <person name="Banfield J.F."/>
        </authorList>
    </citation>
    <scope>NUCLEOTIDE SEQUENCE [LARGE SCALE GENOMIC DNA]</scope>
    <source>
        <strain evidence="6">RIFCSPLOWO2_12_FULL_64_10</strain>
    </source>
</reference>
<dbReference type="InterPro" id="IPR029028">
    <property type="entry name" value="Alpha/beta_knot_MTases"/>
</dbReference>
<dbReference type="InterPro" id="IPR053888">
    <property type="entry name" value="MRM3-like_sub_bind"/>
</dbReference>
<dbReference type="SUPFAM" id="SSF55315">
    <property type="entry name" value="L30e-like"/>
    <property type="match status" value="1"/>
</dbReference>
<dbReference type="EMBL" id="MFKF01000154">
    <property type="protein sequence ID" value="OGG52169.1"/>
    <property type="molecule type" value="Genomic_DNA"/>
</dbReference>
<dbReference type="CDD" id="cd18095">
    <property type="entry name" value="SpoU-like_rRNA-MTase"/>
    <property type="match status" value="1"/>
</dbReference>
<dbReference type="GO" id="GO:0005737">
    <property type="term" value="C:cytoplasm"/>
    <property type="evidence" value="ECO:0007669"/>
    <property type="project" value="UniProtKB-ARBA"/>
</dbReference>
<organism evidence="5 6">
    <name type="scientific">Handelsmanbacteria sp. (strain RIFCSPLOWO2_12_FULL_64_10)</name>
    <dbReference type="NCBI Taxonomy" id="1817868"/>
    <lineage>
        <taxon>Bacteria</taxon>
        <taxon>Candidatus Handelsmaniibacteriota</taxon>
    </lineage>
</organism>
<dbReference type="GO" id="GO:0032259">
    <property type="term" value="P:methylation"/>
    <property type="evidence" value="ECO:0007669"/>
    <property type="project" value="UniProtKB-KW"/>
</dbReference>
<sequence length="259" mass="28242">MAVRGAKKLLVLKNKRAREAEGRFLVEGVRLCEEALRSPAEVEQVLFAREATESDRLRHLIERYRARGVLIQETDRRALQAFCEAVSPQGIVAVVRRQRWDRGSGPEGPAVILDQIRDPGNVGMILRTSEAAGVSSVYLTEGSVELHNPKAVRASMGAIFRVPAFERVGLTETLSLLRGEGFRILAADVRAGLSYRDVRPGGRVALLFGGEATGLGPEARRLVDEVVHIPMQGEVESLNVAVAAGILLFKIQENESSGL</sequence>
<evidence type="ECO:0000313" key="5">
    <source>
        <dbReference type="EMBL" id="OGG52169.1"/>
    </source>
</evidence>
<evidence type="ECO:0000256" key="3">
    <source>
        <dbReference type="ARBA" id="ARBA00022679"/>
    </source>
</evidence>
<evidence type="ECO:0000259" key="4">
    <source>
        <dbReference type="SMART" id="SM00967"/>
    </source>
</evidence>
<comment type="similarity">
    <text evidence="1">Belongs to the class IV-like SAM-binding methyltransferase superfamily. RNA methyltransferase TrmH family.</text>
</comment>
<dbReference type="GO" id="GO:0006396">
    <property type="term" value="P:RNA processing"/>
    <property type="evidence" value="ECO:0007669"/>
    <property type="project" value="InterPro"/>
</dbReference>
<comment type="caution">
    <text evidence="5">The sequence shown here is derived from an EMBL/GenBank/DDBJ whole genome shotgun (WGS) entry which is preliminary data.</text>
</comment>
<dbReference type="PANTHER" id="PTHR43191">
    <property type="entry name" value="RRNA METHYLTRANSFERASE 3"/>
    <property type="match status" value="1"/>
</dbReference>
<dbReference type="InterPro" id="IPR051259">
    <property type="entry name" value="rRNA_Methyltransferase"/>
</dbReference>
<proteinExistence type="inferred from homology"/>
<dbReference type="InterPro" id="IPR029026">
    <property type="entry name" value="tRNA_m1G_MTases_N"/>
</dbReference>
<keyword evidence="3" id="KW-0808">Transferase</keyword>
<dbReference type="SUPFAM" id="SSF75217">
    <property type="entry name" value="alpha/beta knot"/>
    <property type="match status" value="1"/>
</dbReference>
<dbReference type="InterPro" id="IPR013123">
    <property type="entry name" value="SpoU_subst-bd"/>
</dbReference>
<dbReference type="GO" id="GO:0008173">
    <property type="term" value="F:RNA methyltransferase activity"/>
    <property type="evidence" value="ECO:0007669"/>
    <property type="project" value="InterPro"/>
</dbReference>
<dbReference type="Pfam" id="PF22435">
    <property type="entry name" value="MRM3-like_sub_bind"/>
    <property type="match status" value="1"/>
</dbReference>
<dbReference type="InterPro" id="IPR001537">
    <property type="entry name" value="SpoU_MeTrfase"/>
</dbReference>
<feature type="domain" description="RNA 2-O ribose methyltransferase substrate binding" evidence="4">
    <location>
        <begin position="25"/>
        <end position="101"/>
    </location>
</feature>
<dbReference type="Gene3D" id="3.40.1280.10">
    <property type="match status" value="1"/>
</dbReference>